<dbReference type="PRINTS" id="PR00723">
    <property type="entry name" value="SUBTILISIN"/>
</dbReference>
<dbReference type="PROSITE" id="PS00136">
    <property type="entry name" value="SUBTILASE_ASP"/>
    <property type="match status" value="1"/>
</dbReference>
<organism evidence="16 17">
    <name type="scientific">Halobacillus aidingensis</name>
    <dbReference type="NCBI Taxonomy" id="240303"/>
    <lineage>
        <taxon>Bacteria</taxon>
        <taxon>Bacillati</taxon>
        <taxon>Bacillota</taxon>
        <taxon>Bacilli</taxon>
        <taxon>Bacillales</taxon>
        <taxon>Bacillaceae</taxon>
        <taxon>Halobacillus</taxon>
    </lineage>
</organism>
<dbReference type="PROSITE" id="PS51892">
    <property type="entry name" value="SUBTILASE"/>
    <property type="match status" value="1"/>
</dbReference>
<feature type="active site" description="Charge relay system" evidence="10 11">
    <location>
        <position position="136"/>
    </location>
</feature>
<evidence type="ECO:0000313" key="16">
    <source>
        <dbReference type="EMBL" id="SDO69575.1"/>
    </source>
</evidence>
<dbReference type="InterPro" id="IPR015500">
    <property type="entry name" value="Peptidase_S8_subtilisin-rel"/>
</dbReference>
<evidence type="ECO:0000256" key="8">
    <source>
        <dbReference type="ARBA" id="ARBA00022825"/>
    </source>
</evidence>
<evidence type="ECO:0000256" key="9">
    <source>
        <dbReference type="ARBA" id="ARBA00022837"/>
    </source>
</evidence>
<evidence type="ECO:0000256" key="11">
    <source>
        <dbReference type="PROSITE-ProRule" id="PRU01240"/>
    </source>
</evidence>
<evidence type="ECO:0000256" key="4">
    <source>
        <dbReference type="ARBA" id="ARBA00022525"/>
    </source>
</evidence>
<dbReference type="Pfam" id="PF05922">
    <property type="entry name" value="Inhibitor_I9"/>
    <property type="match status" value="1"/>
</dbReference>
<feature type="chain" id="PRO_5039383569" evidence="13">
    <location>
        <begin position="30"/>
        <end position="379"/>
    </location>
</feature>
<feature type="active site" description="Charge relay system" evidence="10 11">
    <location>
        <position position="168"/>
    </location>
</feature>
<dbReference type="Gene3D" id="3.40.50.200">
    <property type="entry name" value="Peptidase S8/S53 domain"/>
    <property type="match status" value="1"/>
</dbReference>
<dbReference type="RefSeq" id="WP_279615120.1">
    <property type="nucleotide sequence ID" value="NZ_FNIZ01000007.1"/>
</dbReference>
<dbReference type="InterPro" id="IPR037045">
    <property type="entry name" value="S8pro/Inhibitor_I9_sf"/>
</dbReference>
<dbReference type="SUPFAM" id="SSF54897">
    <property type="entry name" value="Protease propeptides/inhibitors"/>
    <property type="match status" value="1"/>
</dbReference>
<reference evidence="17" key="1">
    <citation type="submission" date="2016-10" db="EMBL/GenBank/DDBJ databases">
        <authorList>
            <person name="Varghese N."/>
            <person name="Submissions S."/>
        </authorList>
    </citation>
    <scope>NUCLEOTIDE SEQUENCE [LARGE SCALE GENOMIC DNA]</scope>
    <source>
        <strain evidence="17">CGMCC 1.3703</strain>
    </source>
</reference>
<keyword evidence="4" id="KW-0964">Secreted</keyword>
<keyword evidence="6" id="KW-0479">Metal-binding</keyword>
<dbReference type="Proteomes" id="UP000198860">
    <property type="component" value="Unassembled WGS sequence"/>
</dbReference>
<comment type="similarity">
    <text evidence="3 11 12">Belongs to the peptidase S8 family.</text>
</comment>
<keyword evidence="13" id="KW-0732">Signal</keyword>
<evidence type="ECO:0000256" key="3">
    <source>
        <dbReference type="ARBA" id="ARBA00011073"/>
    </source>
</evidence>
<keyword evidence="17" id="KW-1185">Reference proteome</keyword>
<dbReference type="PROSITE" id="PS00138">
    <property type="entry name" value="SUBTILASE_SER"/>
    <property type="match status" value="1"/>
</dbReference>
<dbReference type="CDD" id="cd07477">
    <property type="entry name" value="Peptidases_S8_Subtilisin_subset"/>
    <property type="match status" value="1"/>
</dbReference>
<evidence type="ECO:0000256" key="2">
    <source>
        <dbReference type="ARBA" id="ARBA00004613"/>
    </source>
</evidence>
<dbReference type="STRING" id="240303.SAMN05421677_10769"/>
<evidence type="ECO:0000313" key="17">
    <source>
        <dbReference type="Proteomes" id="UP000198860"/>
    </source>
</evidence>
<comment type="cofactor">
    <cofactor evidence="1">
        <name>Ca(2+)</name>
        <dbReference type="ChEBI" id="CHEBI:29108"/>
    </cofactor>
</comment>
<dbReference type="InterPro" id="IPR050131">
    <property type="entry name" value="Peptidase_S8_subtilisin-like"/>
</dbReference>
<evidence type="ECO:0000256" key="7">
    <source>
        <dbReference type="ARBA" id="ARBA00022801"/>
    </source>
</evidence>
<dbReference type="PANTHER" id="PTHR43806">
    <property type="entry name" value="PEPTIDASE S8"/>
    <property type="match status" value="1"/>
</dbReference>
<evidence type="ECO:0000256" key="5">
    <source>
        <dbReference type="ARBA" id="ARBA00022670"/>
    </source>
</evidence>
<dbReference type="InterPro" id="IPR036852">
    <property type="entry name" value="Peptidase_S8/S53_dom_sf"/>
</dbReference>
<evidence type="ECO:0000256" key="1">
    <source>
        <dbReference type="ARBA" id="ARBA00001913"/>
    </source>
</evidence>
<dbReference type="GO" id="GO:0005576">
    <property type="term" value="C:extracellular region"/>
    <property type="evidence" value="ECO:0007669"/>
    <property type="project" value="UniProtKB-SubCell"/>
</dbReference>
<dbReference type="InterPro" id="IPR023827">
    <property type="entry name" value="Peptidase_S8_Asp-AS"/>
</dbReference>
<sequence length="379" mass="39208">MHKHMWKVAGFMLVFALALVFSFNNIAQASVEKAAEQKAQVEEYLIGFKSKVNQNAVKGAGGKVLHEYKYMNVVHAKLPEQAVKALSNNPNVAYVEKDHTAQATSQTTPYGISQINADDVQAQGTTGHGVKVAILDSGIDGTHEDLNVAGGESFVSGEPNALVDGNGHGTHVAGTVAGVNNTLGVLGVAPSTELYAVKVLSSEGSGSYSGIAQGIEWAISNDMDIINMSLGGSRGSATLEQAVNNADAQGLLVVAAAGNEGSRGKKNTIGYPAKYEAAMAVGAVDSANNRASFSSVGDELEVMAPGVDILSSVPGNDYERFNGTSMASPHVAGAAALLLADDPALTNDQIRQTLIDTAVPLGDSFYYGNGVIDVQAAVQ</sequence>
<keyword evidence="7 11" id="KW-0378">Hydrolase</keyword>
<feature type="active site" description="Charge relay system" evidence="10 11">
    <location>
        <position position="325"/>
    </location>
</feature>
<dbReference type="PANTHER" id="PTHR43806:SF11">
    <property type="entry name" value="CEREVISIN-RELATED"/>
    <property type="match status" value="1"/>
</dbReference>
<evidence type="ECO:0000256" key="13">
    <source>
        <dbReference type="SAM" id="SignalP"/>
    </source>
</evidence>
<keyword evidence="8 11" id="KW-0720">Serine protease</keyword>
<feature type="domain" description="Inhibitor I9" evidence="15">
    <location>
        <begin position="51"/>
        <end position="102"/>
    </location>
</feature>
<accession>A0A1H0LN69</accession>
<dbReference type="Pfam" id="PF00082">
    <property type="entry name" value="Peptidase_S8"/>
    <property type="match status" value="1"/>
</dbReference>
<dbReference type="InterPro" id="IPR000209">
    <property type="entry name" value="Peptidase_S8/S53_dom"/>
</dbReference>
<dbReference type="PROSITE" id="PS00137">
    <property type="entry name" value="SUBTILASE_HIS"/>
    <property type="match status" value="1"/>
</dbReference>
<dbReference type="GO" id="GO:0004252">
    <property type="term" value="F:serine-type endopeptidase activity"/>
    <property type="evidence" value="ECO:0007669"/>
    <property type="project" value="UniProtKB-UniRule"/>
</dbReference>
<keyword evidence="5 11" id="KW-0645">Protease</keyword>
<dbReference type="SUPFAM" id="SSF52743">
    <property type="entry name" value="Subtilisin-like"/>
    <property type="match status" value="1"/>
</dbReference>
<proteinExistence type="inferred from homology"/>
<dbReference type="Gene3D" id="3.30.70.80">
    <property type="entry name" value="Peptidase S8 propeptide/proteinase inhibitor I9"/>
    <property type="match status" value="1"/>
</dbReference>
<protein>
    <submittedName>
        <fullName evidence="16">Subtilisin</fullName>
    </submittedName>
</protein>
<dbReference type="InterPro" id="IPR023828">
    <property type="entry name" value="Peptidase_S8_Ser-AS"/>
</dbReference>
<comment type="subcellular location">
    <subcellularLocation>
        <location evidence="2">Secreted</location>
    </subcellularLocation>
</comment>
<evidence type="ECO:0000259" key="14">
    <source>
        <dbReference type="Pfam" id="PF00082"/>
    </source>
</evidence>
<dbReference type="InterPro" id="IPR022398">
    <property type="entry name" value="Peptidase_S8_His-AS"/>
</dbReference>
<keyword evidence="9" id="KW-0106">Calcium</keyword>
<dbReference type="InterPro" id="IPR010259">
    <property type="entry name" value="S8pro/Inhibitor_I9"/>
</dbReference>
<dbReference type="GO" id="GO:0006508">
    <property type="term" value="P:proteolysis"/>
    <property type="evidence" value="ECO:0007669"/>
    <property type="project" value="UniProtKB-KW"/>
</dbReference>
<dbReference type="InterPro" id="IPR034202">
    <property type="entry name" value="Subtilisin_Carlsberg-like"/>
</dbReference>
<dbReference type="GO" id="GO:0046872">
    <property type="term" value="F:metal ion binding"/>
    <property type="evidence" value="ECO:0007669"/>
    <property type="project" value="UniProtKB-KW"/>
</dbReference>
<evidence type="ECO:0000259" key="15">
    <source>
        <dbReference type="Pfam" id="PF05922"/>
    </source>
</evidence>
<name>A0A1H0LN69_HALAD</name>
<dbReference type="AlphaFoldDB" id="A0A1H0LN69"/>
<evidence type="ECO:0000256" key="12">
    <source>
        <dbReference type="RuleBase" id="RU003355"/>
    </source>
</evidence>
<evidence type="ECO:0000256" key="10">
    <source>
        <dbReference type="PIRSR" id="PIRSR615500-1"/>
    </source>
</evidence>
<evidence type="ECO:0000256" key="6">
    <source>
        <dbReference type="ARBA" id="ARBA00022723"/>
    </source>
</evidence>
<gene>
    <name evidence="16" type="ORF">SAMN05421677_10769</name>
</gene>
<feature type="domain" description="Peptidase S8/S53" evidence="14">
    <location>
        <begin position="127"/>
        <end position="370"/>
    </location>
</feature>
<feature type="signal peptide" evidence="13">
    <location>
        <begin position="1"/>
        <end position="29"/>
    </location>
</feature>
<dbReference type="EMBL" id="FNIZ01000007">
    <property type="protein sequence ID" value="SDO69575.1"/>
    <property type="molecule type" value="Genomic_DNA"/>
</dbReference>